<evidence type="ECO:0000313" key="2">
    <source>
        <dbReference type="EMBL" id="MBS9522693.1"/>
    </source>
</evidence>
<accession>A0AAP2CEA8</accession>
<proteinExistence type="predicted"/>
<feature type="transmembrane region" description="Helical" evidence="1">
    <location>
        <begin position="231"/>
        <end position="250"/>
    </location>
</feature>
<dbReference type="Pfam" id="PF12412">
    <property type="entry name" value="DUF3667"/>
    <property type="match status" value="1"/>
</dbReference>
<keyword evidence="1" id="KW-0472">Membrane</keyword>
<evidence type="ECO:0000256" key="1">
    <source>
        <dbReference type="SAM" id="Phobius"/>
    </source>
</evidence>
<feature type="transmembrane region" description="Helical" evidence="1">
    <location>
        <begin position="89"/>
        <end position="110"/>
    </location>
</feature>
<dbReference type="EMBL" id="JAHCMY010000001">
    <property type="protein sequence ID" value="MBS9522693.1"/>
    <property type="molecule type" value="Genomic_DNA"/>
</dbReference>
<dbReference type="Proteomes" id="UP001319104">
    <property type="component" value="Unassembled WGS sequence"/>
</dbReference>
<protein>
    <submittedName>
        <fullName evidence="2">DUF3667 domain-containing protein</fullName>
    </submittedName>
</protein>
<comment type="caution">
    <text evidence="2">The sequence shown here is derived from an EMBL/GenBank/DDBJ whole genome shotgun (WGS) entry which is preliminary data.</text>
</comment>
<gene>
    <name evidence="2" type="ORF">KI659_01580</name>
</gene>
<dbReference type="RefSeq" id="WP_213943584.1">
    <property type="nucleotide sequence ID" value="NZ_JAHBGI010000004.1"/>
</dbReference>
<feature type="transmembrane region" description="Helical" evidence="1">
    <location>
        <begin position="289"/>
        <end position="311"/>
    </location>
</feature>
<sequence length="349" mass="40494">MIKQRRKLDICLNCRLPLKLEDNFCPQCGQENHDQNVSLFVFLNDFITNYLSFDSSLYRTIPAFLLKPGKITKAFNEGKRRRYLHPIRLYLILSLFYFFAISAVVPPNLFDQLMSAGLWDMTIEDNDRVKMKLDEIPEKDRQELDSMLNIVGSYSLGSLGGKNAQDTLGTVKLKWRDIKMMAQDTDISDSSFYRAMETTDFNFNLPYLGITQQRKFIGNSNLYVSNSARNLPIMMFVLLPFFALLLKILYIRHKKFYVEHLIHSLVLHAFAYLIYGLGISIMAFHFADFGYTIFICFLVVTTYAYISLLNLHGQGWFKTLVKFNILGLVYLNLLIIGVLMELYISLLVF</sequence>
<reference evidence="2 3" key="1">
    <citation type="submission" date="2021-05" db="EMBL/GenBank/DDBJ databases">
        <authorList>
            <person name="Zhang Z.D."/>
            <person name="Osman G."/>
        </authorList>
    </citation>
    <scope>NUCLEOTIDE SEQUENCE [LARGE SCALE GENOMIC DNA]</scope>
    <source>
        <strain evidence="2 3">KCTC 32217</strain>
    </source>
</reference>
<keyword evidence="1" id="KW-0812">Transmembrane</keyword>
<keyword evidence="1" id="KW-1133">Transmembrane helix</keyword>
<dbReference type="InterPro" id="IPR022134">
    <property type="entry name" value="DUF3667"/>
</dbReference>
<feature type="transmembrane region" description="Helical" evidence="1">
    <location>
        <begin position="323"/>
        <end position="346"/>
    </location>
</feature>
<organism evidence="2 3">
    <name type="scientific">Litoribacter ruber</name>
    <dbReference type="NCBI Taxonomy" id="702568"/>
    <lineage>
        <taxon>Bacteria</taxon>
        <taxon>Pseudomonadati</taxon>
        <taxon>Bacteroidota</taxon>
        <taxon>Cytophagia</taxon>
        <taxon>Cytophagales</taxon>
        <taxon>Cyclobacteriaceae</taxon>
        <taxon>Litoribacter</taxon>
    </lineage>
</organism>
<dbReference type="AlphaFoldDB" id="A0AAP2CEA8"/>
<name>A0AAP2CEA8_9BACT</name>
<keyword evidence="3" id="KW-1185">Reference proteome</keyword>
<feature type="transmembrane region" description="Helical" evidence="1">
    <location>
        <begin position="262"/>
        <end position="283"/>
    </location>
</feature>
<evidence type="ECO:0000313" key="3">
    <source>
        <dbReference type="Proteomes" id="UP001319104"/>
    </source>
</evidence>